<feature type="chain" id="PRO_5020674861" description="Porin-like protein" evidence="1">
    <location>
        <begin position="18"/>
        <end position="363"/>
    </location>
</feature>
<dbReference type="EMBL" id="SNYM01000010">
    <property type="protein sequence ID" value="TDQ47438.1"/>
    <property type="molecule type" value="Genomic_DNA"/>
</dbReference>
<dbReference type="Proteomes" id="UP000295375">
    <property type="component" value="Unassembled WGS sequence"/>
</dbReference>
<dbReference type="OrthoDB" id="197869at2"/>
<proteinExistence type="predicted"/>
<evidence type="ECO:0000256" key="1">
    <source>
        <dbReference type="SAM" id="SignalP"/>
    </source>
</evidence>
<dbReference type="SUPFAM" id="SSF56935">
    <property type="entry name" value="Porins"/>
    <property type="match status" value="1"/>
</dbReference>
<comment type="caution">
    <text evidence="2">The sequence shown here is derived from an EMBL/GenBank/DDBJ whole genome shotgun (WGS) entry which is preliminary data.</text>
</comment>
<sequence length="363" mass="41491">MKHALLLAAMASLPAFAADLKFSGFGSLVGAEVLSGDGYVAHYPSMATYDSKFDITEESRLGLQATAVFTDELSTTIQMTSRGSLNWEPDIEWFYLTWQPKTEWRIQAGRMRIPAYLYSDYMDVGFAYNFIRVPGDAYSVDAVNYNGLSATYSHSFGPVDTSFQLYGGREKTEPNVLMSYIRQFEHDRDYTDMYGAVFNLWYRWLNFRLSYLTTDIQEEADPDVVPVFVTPIRTLPNGRVITDDFNIQFYDVAFLLDFNPVSVVVEYNEYEYYTSWLASFAYNMDKWTYHFTASDFELNEAWEAHSTVGVGFRYDVNSNLAFKMQLDRFDDTGENPFTSAPNPICRCADGDVMVLSAGVDFVF</sequence>
<evidence type="ECO:0000313" key="3">
    <source>
        <dbReference type="Proteomes" id="UP000295375"/>
    </source>
</evidence>
<gene>
    <name evidence="2" type="ORF">EV696_11030</name>
</gene>
<accession>A0A4R6UKD5</accession>
<keyword evidence="3" id="KW-1185">Reference proteome</keyword>
<name>A0A4R6UKD5_9GAMM</name>
<feature type="signal peptide" evidence="1">
    <location>
        <begin position="1"/>
        <end position="17"/>
    </location>
</feature>
<evidence type="ECO:0008006" key="4">
    <source>
        <dbReference type="Google" id="ProtNLM"/>
    </source>
</evidence>
<keyword evidence="1" id="KW-0732">Signal</keyword>
<dbReference type="RefSeq" id="WP_133591045.1">
    <property type="nucleotide sequence ID" value="NZ_CP037953.1"/>
</dbReference>
<protein>
    <recommendedName>
        <fullName evidence="4">Porin-like protein</fullName>
    </recommendedName>
</protein>
<evidence type="ECO:0000313" key="2">
    <source>
        <dbReference type="EMBL" id="TDQ47438.1"/>
    </source>
</evidence>
<reference evidence="2 3" key="1">
    <citation type="submission" date="2019-03" db="EMBL/GenBank/DDBJ databases">
        <title>Genomic Encyclopedia of Type Strains, Phase IV (KMG-IV): sequencing the most valuable type-strain genomes for metagenomic binning, comparative biology and taxonomic classification.</title>
        <authorList>
            <person name="Goeker M."/>
        </authorList>
    </citation>
    <scope>NUCLEOTIDE SEQUENCE [LARGE SCALE GENOMIC DNA]</scope>
    <source>
        <strain evidence="2 3">DSM 103792</strain>
    </source>
</reference>
<dbReference type="AlphaFoldDB" id="A0A4R6UKD5"/>
<organism evidence="2 3">
    <name type="scientific">Permianibacter aggregans</name>
    <dbReference type="NCBI Taxonomy" id="1510150"/>
    <lineage>
        <taxon>Bacteria</taxon>
        <taxon>Pseudomonadati</taxon>
        <taxon>Pseudomonadota</taxon>
        <taxon>Gammaproteobacteria</taxon>
        <taxon>Pseudomonadales</taxon>
        <taxon>Pseudomonadaceae</taxon>
        <taxon>Permianibacter</taxon>
    </lineage>
</organism>